<reference evidence="1 2" key="1">
    <citation type="journal article" date="2018" name="Sci. Rep.">
        <title>Comparative genomics provides insights into the lifestyle and reveals functional heterogeneity of dark septate endophytic fungi.</title>
        <authorList>
            <person name="Knapp D.G."/>
            <person name="Nemeth J.B."/>
            <person name="Barry K."/>
            <person name="Hainaut M."/>
            <person name="Henrissat B."/>
            <person name="Johnson J."/>
            <person name="Kuo A."/>
            <person name="Lim J.H.P."/>
            <person name="Lipzen A."/>
            <person name="Nolan M."/>
            <person name="Ohm R.A."/>
            <person name="Tamas L."/>
            <person name="Grigoriev I.V."/>
            <person name="Spatafora J.W."/>
            <person name="Nagy L.G."/>
            <person name="Kovacs G.M."/>
        </authorList>
    </citation>
    <scope>NUCLEOTIDE SEQUENCE [LARGE SCALE GENOMIC DNA]</scope>
    <source>
        <strain evidence="1 2">DSE2036</strain>
    </source>
</reference>
<evidence type="ECO:0000313" key="1">
    <source>
        <dbReference type="EMBL" id="PVH90953.1"/>
    </source>
</evidence>
<dbReference type="EMBL" id="KZ806019">
    <property type="protein sequence ID" value="PVH90953.1"/>
    <property type="molecule type" value="Genomic_DNA"/>
</dbReference>
<name>A0A2V1D0E5_9PLEO</name>
<evidence type="ECO:0000313" key="2">
    <source>
        <dbReference type="Proteomes" id="UP000244855"/>
    </source>
</evidence>
<dbReference type="OrthoDB" id="19923at2759"/>
<gene>
    <name evidence="1" type="ORF">DM02DRAFT_636446</name>
</gene>
<sequence>MASPLSIATSLAGLLSLSSNILIRLTPFATKINKTPKSIQRVVAEVGAVNDKLGEVQKHMWSCIEERPNGEGLELISLDHVEVTLTGCMLVFSELEKHMDSPEAKVLDTKPTVQELILWAKKANIENLVQDLQRLKTSLSLMLTIIRCDNQAEAKNSKQRLESIILDIPKSDHALSAQIRTTIERQGQPQSDDAVSVRTSRASFFSTRSEHHPSFEAALSQSWVYKKDRRWNRFMNTLGSSSARVGNPSIASSLSLRDVTSLCDIVLPVRPQDIWNYERHYLEVFDTADSYDPESTITVNESRDYNAVWSQHKADAVTDSYINFSSLFFPNDPRWAKLTLSMMPRGQLLRTARMAIDLLVYYMMQDDEESAKRLSVTWVNAVGWFLTSRKNPQLVRSVANQCGADLAELINRKSPRAVHYAQAVIGLVLEAGMNSQQAEQFSQLITDYLKKIDLEFAVWSWKETRTLAITTLIAGLSDGIHLHFARAAFPEYTFIYVASACSRVEGESAASGIVFSNSNSATGLRHRRYEAL</sequence>
<evidence type="ECO:0008006" key="3">
    <source>
        <dbReference type="Google" id="ProtNLM"/>
    </source>
</evidence>
<organism evidence="1 2">
    <name type="scientific">Periconia macrospinosa</name>
    <dbReference type="NCBI Taxonomy" id="97972"/>
    <lineage>
        <taxon>Eukaryota</taxon>
        <taxon>Fungi</taxon>
        <taxon>Dikarya</taxon>
        <taxon>Ascomycota</taxon>
        <taxon>Pezizomycotina</taxon>
        <taxon>Dothideomycetes</taxon>
        <taxon>Pleosporomycetidae</taxon>
        <taxon>Pleosporales</taxon>
        <taxon>Massarineae</taxon>
        <taxon>Periconiaceae</taxon>
        <taxon>Periconia</taxon>
    </lineage>
</organism>
<keyword evidence="2" id="KW-1185">Reference proteome</keyword>
<proteinExistence type="predicted"/>
<dbReference type="Proteomes" id="UP000244855">
    <property type="component" value="Unassembled WGS sequence"/>
</dbReference>
<dbReference type="AlphaFoldDB" id="A0A2V1D0E5"/>
<accession>A0A2V1D0E5</accession>
<dbReference type="STRING" id="97972.A0A2V1D0E5"/>
<protein>
    <recommendedName>
        <fullName evidence="3">Fungal N-terminal domain-containing protein</fullName>
    </recommendedName>
</protein>